<organism evidence="1 2">
    <name type="scientific">Bacteroides fragilis</name>
    <dbReference type="NCBI Taxonomy" id="817"/>
    <lineage>
        <taxon>Bacteria</taxon>
        <taxon>Pseudomonadati</taxon>
        <taxon>Bacteroidota</taxon>
        <taxon>Bacteroidia</taxon>
        <taxon>Bacteroidales</taxon>
        <taxon>Bacteroidaceae</taxon>
        <taxon>Bacteroides</taxon>
    </lineage>
</organism>
<accession>A0A413JTN1</accession>
<protein>
    <submittedName>
        <fullName evidence="1">Uncharacterized protein</fullName>
    </submittedName>
</protein>
<dbReference type="AlphaFoldDB" id="A0A413JTN1"/>
<evidence type="ECO:0000313" key="1">
    <source>
        <dbReference type="EMBL" id="RGY65182.1"/>
    </source>
</evidence>
<dbReference type="RefSeq" id="WP_005819965.1">
    <property type="nucleotide sequence ID" value="NZ_JAGJHU010000001.1"/>
</dbReference>
<evidence type="ECO:0000313" key="2">
    <source>
        <dbReference type="Proteomes" id="UP000284614"/>
    </source>
</evidence>
<dbReference type="EMBL" id="QSDG01000025">
    <property type="protein sequence ID" value="RGY65182.1"/>
    <property type="molecule type" value="Genomic_DNA"/>
</dbReference>
<name>A0A413JTN1_BACFG</name>
<gene>
    <name evidence="1" type="ORF">DXA27_20285</name>
</gene>
<dbReference type="Proteomes" id="UP000284614">
    <property type="component" value="Unassembled WGS sequence"/>
</dbReference>
<sequence>MTNQFEKSDIEAIRQDPAYFQGLTDERKTSQVCMVGIQEDGYNLEFVPEGMKTEEMCRQALNASPDLSYGHAEILAHVPYPAVCLEALKEFADHVDCIDLISTLRKEVINTDIAMFAVTQDGNCLAAIPLHLQDEALACQATITSGNSVLASRNIREDIKTENAYKCGLNEELFQSFLFIPKDKRTPDHCLAAWKWFPEQITKRPEEIPDSVRSGCNLFSLNVRMEQCTGSKFEFYQMENFYNGTPLRVNRIQTPKGELKDTVVRFDKEKQEFSFSPVRQDKKNRLKI</sequence>
<reference evidence="1 2" key="1">
    <citation type="submission" date="2018-08" db="EMBL/GenBank/DDBJ databases">
        <title>A genome reference for cultivated species of the human gut microbiota.</title>
        <authorList>
            <person name="Zou Y."/>
            <person name="Xue W."/>
            <person name="Luo G."/>
        </authorList>
    </citation>
    <scope>NUCLEOTIDE SEQUENCE [LARGE SCALE GENOMIC DNA]</scope>
    <source>
        <strain evidence="1 2">OF01-1</strain>
    </source>
</reference>
<proteinExistence type="predicted"/>
<comment type="caution">
    <text evidence="1">The sequence shown here is derived from an EMBL/GenBank/DDBJ whole genome shotgun (WGS) entry which is preliminary data.</text>
</comment>